<dbReference type="EMBL" id="JAAGLU010000031">
    <property type="protein sequence ID" value="NEC90385.1"/>
    <property type="molecule type" value="Genomic_DNA"/>
</dbReference>
<gene>
    <name evidence="1" type="ORF">G3I71_32315</name>
</gene>
<organism evidence="1">
    <name type="scientific">Streptomyces sp. SID12501</name>
    <dbReference type="NCBI Taxonomy" id="2706042"/>
    <lineage>
        <taxon>Bacteria</taxon>
        <taxon>Bacillati</taxon>
        <taxon>Actinomycetota</taxon>
        <taxon>Actinomycetes</taxon>
        <taxon>Kitasatosporales</taxon>
        <taxon>Streptomycetaceae</taxon>
        <taxon>Streptomyces</taxon>
    </lineage>
</organism>
<reference evidence="1" key="1">
    <citation type="submission" date="2020-01" db="EMBL/GenBank/DDBJ databases">
        <title>Insect and environment-associated Actinomycetes.</title>
        <authorList>
            <person name="Currrie C."/>
            <person name="Chevrette M."/>
            <person name="Carlson C."/>
            <person name="Stubbendieck R."/>
            <person name="Wendt-Pienkowski E."/>
        </authorList>
    </citation>
    <scope>NUCLEOTIDE SEQUENCE</scope>
    <source>
        <strain evidence="1">SID12501</strain>
    </source>
</reference>
<dbReference type="RefSeq" id="WP_164320187.1">
    <property type="nucleotide sequence ID" value="NZ_JAAGLU010000031.1"/>
</dbReference>
<name>A0A6B3C118_9ACTN</name>
<dbReference type="AlphaFoldDB" id="A0A6B3C118"/>
<sequence>MGNTIAWPVLRTTDLAEALNLAEKLLSVASWHDPGGCYLDAWAYDDDVLRRLTEALPDVNVSWYGKGDIGLPASLSVRAGTFAQASEALGIWARISRCYVLWHNMKWPAVPELGLDEEYKYAELQVACNSHTIHCEEWAAEHTVFVHARPGDDERPAWLAAQVGSRVVGPAEFGW</sequence>
<accession>A0A6B3C118</accession>
<evidence type="ECO:0000313" key="1">
    <source>
        <dbReference type="EMBL" id="NEC90385.1"/>
    </source>
</evidence>
<comment type="caution">
    <text evidence="1">The sequence shown here is derived from an EMBL/GenBank/DDBJ whole genome shotgun (WGS) entry which is preliminary data.</text>
</comment>
<proteinExistence type="predicted"/>
<protein>
    <submittedName>
        <fullName evidence="1">Uncharacterized protein</fullName>
    </submittedName>
</protein>